<dbReference type="OrthoDB" id="9797274at2"/>
<evidence type="ECO:0000313" key="2">
    <source>
        <dbReference type="Proteomes" id="UP000829401"/>
    </source>
</evidence>
<accession>T0BB59</accession>
<evidence type="ECO:0000313" key="1">
    <source>
        <dbReference type="EMBL" id="UNO49015.1"/>
    </source>
</evidence>
<keyword evidence="1" id="KW-0378">Hydrolase</keyword>
<dbReference type="InterPro" id="IPR011335">
    <property type="entry name" value="Restrct_endonuc-II-like"/>
</dbReference>
<dbReference type="KEGG" id="aaco:K1I37_00110"/>
<accession>A0A9E7CS50</accession>
<gene>
    <name evidence="1" type="ORF">K1I37_00110</name>
</gene>
<sequence length="196" mass="22779">MPFIAIPIFILLIGLFWKTFLPVALVLFIATSLFIGWFIYLGWKSKRRERQEEIRKIRNLMQSRIHEIDEMTGEQFEEFMYFFFRKSGWDVKRTPHSSDYGADLLVKSPQGKTICIQLKRYSKPVGVSAVQEVIAASKYYKTDDSMLITNSTLTRNAVRLAAESDVHVWDRERLISQLASENLKEMRETNGSGTRS</sequence>
<dbReference type="GO" id="GO:0003677">
    <property type="term" value="F:DNA binding"/>
    <property type="evidence" value="ECO:0007669"/>
    <property type="project" value="InterPro"/>
</dbReference>
<dbReference type="PANTHER" id="PTHR30015:SF6">
    <property type="entry name" value="SLL1429 PROTEIN"/>
    <property type="match status" value="1"/>
</dbReference>
<dbReference type="SUPFAM" id="SSF52980">
    <property type="entry name" value="Restriction endonuclease-like"/>
    <property type="match status" value="1"/>
</dbReference>
<protein>
    <submittedName>
        <fullName evidence="1">Restriction endonuclease</fullName>
    </submittedName>
</protein>
<organism evidence="1 2">
    <name type="scientific">Alicyclobacillus acidoterrestris (strain ATCC 49025 / DSM 3922 / CIP 106132 / NCIMB 13137 / GD3B)</name>
    <dbReference type="NCBI Taxonomy" id="1356854"/>
    <lineage>
        <taxon>Bacteria</taxon>
        <taxon>Bacillati</taxon>
        <taxon>Bacillota</taxon>
        <taxon>Bacilli</taxon>
        <taxon>Bacillales</taxon>
        <taxon>Alicyclobacillaceae</taxon>
        <taxon>Alicyclobacillus</taxon>
    </lineage>
</organism>
<name>T0BB59_ALIAG</name>
<dbReference type="STRING" id="1356854.N007_01930"/>
<dbReference type="GO" id="GO:0009307">
    <property type="term" value="P:DNA restriction-modification system"/>
    <property type="evidence" value="ECO:0007669"/>
    <property type="project" value="InterPro"/>
</dbReference>
<keyword evidence="1" id="KW-0255">Endonuclease</keyword>
<dbReference type="Gene3D" id="3.40.1350.10">
    <property type="match status" value="1"/>
</dbReference>
<dbReference type="EMBL" id="CP080467">
    <property type="protein sequence ID" value="UNO49015.1"/>
    <property type="molecule type" value="Genomic_DNA"/>
</dbReference>
<dbReference type="RefSeq" id="WP_021298575.1">
    <property type="nucleotide sequence ID" value="NZ_AURB01000197.1"/>
</dbReference>
<dbReference type="Pfam" id="PF04471">
    <property type="entry name" value="Mrr_cat"/>
    <property type="match status" value="1"/>
</dbReference>
<dbReference type="Proteomes" id="UP000829401">
    <property type="component" value="Chromosome"/>
</dbReference>
<dbReference type="InterPro" id="IPR011856">
    <property type="entry name" value="tRNA_endonuc-like_dom_sf"/>
</dbReference>
<proteinExistence type="predicted"/>
<dbReference type="InterPro" id="IPR007560">
    <property type="entry name" value="Restrct_endonuc_IV_Mrr"/>
</dbReference>
<dbReference type="AlphaFoldDB" id="T0BB59"/>
<keyword evidence="1" id="KW-0540">Nuclease</keyword>
<keyword evidence="2" id="KW-1185">Reference proteome</keyword>
<reference evidence="2" key="1">
    <citation type="journal article" date="2022" name="G3 (Bethesda)">
        <title>Unveiling the complete genome sequence of Alicyclobacillus acidoterrestris DSM 3922T, a taint-producing strain.</title>
        <authorList>
            <person name="Leonardo I.C."/>
            <person name="Barreto Crespo M.T."/>
            <person name="Gaspar F.B."/>
        </authorList>
    </citation>
    <scope>NUCLEOTIDE SEQUENCE [LARGE SCALE GENOMIC DNA]</scope>
    <source>
        <strain evidence="2">DSM 3922</strain>
    </source>
</reference>
<dbReference type="InterPro" id="IPR052906">
    <property type="entry name" value="Type_IV_Methyl-Rstrct_Enzyme"/>
</dbReference>
<dbReference type="eggNOG" id="COG1787">
    <property type="taxonomic scope" value="Bacteria"/>
</dbReference>
<dbReference type="GO" id="GO:0015666">
    <property type="term" value="F:restriction endodeoxyribonuclease activity"/>
    <property type="evidence" value="ECO:0007669"/>
    <property type="project" value="TreeGrafter"/>
</dbReference>
<dbReference type="PANTHER" id="PTHR30015">
    <property type="entry name" value="MRR RESTRICTION SYSTEM PROTEIN"/>
    <property type="match status" value="1"/>
</dbReference>